<protein>
    <submittedName>
        <fullName evidence="1">Uncharacterized protein</fullName>
    </submittedName>
</protein>
<accession>A0A0L8IBR7</accession>
<reference evidence="1" key="1">
    <citation type="submission" date="2015-07" db="EMBL/GenBank/DDBJ databases">
        <title>MeaNS - Measles Nucleotide Surveillance Program.</title>
        <authorList>
            <person name="Tran T."/>
            <person name="Druce J."/>
        </authorList>
    </citation>
    <scope>NUCLEOTIDE SEQUENCE</scope>
    <source>
        <strain evidence="1">UCB-OBI-ISO-001</strain>
        <tissue evidence="1">Gonad</tissue>
    </source>
</reference>
<dbReference type="EMBL" id="KQ416058">
    <property type="protein sequence ID" value="KOF98892.1"/>
    <property type="molecule type" value="Genomic_DNA"/>
</dbReference>
<organism evidence="1">
    <name type="scientific">Octopus bimaculoides</name>
    <name type="common">California two-spotted octopus</name>
    <dbReference type="NCBI Taxonomy" id="37653"/>
    <lineage>
        <taxon>Eukaryota</taxon>
        <taxon>Metazoa</taxon>
        <taxon>Spiralia</taxon>
        <taxon>Lophotrochozoa</taxon>
        <taxon>Mollusca</taxon>
        <taxon>Cephalopoda</taxon>
        <taxon>Coleoidea</taxon>
        <taxon>Octopodiformes</taxon>
        <taxon>Octopoda</taxon>
        <taxon>Incirrata</taxon>
        <taxon>Octopodidae</taxon>
        <taxon>Octopus</taxon>
    </lineage>
</organism>
<sequence>MALMFGDTATVILLVAIHVYLVHSRFLSDSAFLNAVGSKIENLCYYFKAGQ</sequence>
<proteinExistence type="predicted"/>
<dbReference type="AlphaFoldDB" id="A0A0L8IBR7"/>
<gene>
    <name evidence="1" type="ORF">OCBIM_22022001mg</name>
</gene>
<evidence type="ECO:0000313" key="1">
    <source>
        <dbReference type="EMBL" id="KOF98892.1"/>
    </source>
</evidence>
<name>A0A0L8IBR7_OCTBM</name>